<dbReference type="InterPro" id="IPR050251">
    <property type="entry name" value="HpcH-HpaI_aldolase"/>
</dbReference>
<evidence type="ECO:0000256" key="7">
    <source>
        <dbReference type="ARBA" id="ARBA00068169"/>
    </source>
</evidence>
<name>A0A316GBT0_9RHOB</name>
<evidence type="ECO:0000256" key="1">
    <source>
        <dbReference type="ARBA" id="ARBA00001968"/>
    </source>
</evidence>
<dbReference type="Proteomes" id="UP000245390">
    <property type="component" value="Unassembled WGS sequence"/>
</dbReference>
<feature type="domain" description="HpcH/HpaI aldolase/citrate lyase" evidence="8">
    <location>
        <begin position="20"/>
        <end position="245"/>
    </location>
</feature>
<dbReference type="PANTHER" id="PTHR30502:SF0">
    <property type="entry name" value="PHOSPHOENOLPYRUVATE CARBOXYLASE FAMILY PROTEIN"/>
    <property type="match status" value="1"/>
</dbReference>
<dbReference type="GO" id="GO:0005737">
    <property type="term" value="C:cytoplasm"/>
    <property type="evidence" value="ECO:0007669"/>
    <property type="project" value="TreeGrafter"/>
</dbReference>
<dbReference type="FunFam" id="3.20.20.60:FF:000004">
    <property type="entry name" value="5-keto-4-deoxy-D-glucarate aldolase"/>
    <property type="match status" value="1"/>
</dbReference>
<protein>
    <recommendedName>
        <fullName evidence="7">Hydroxypyruvate/pyruvate aldolase</fullName>
    </recommendedName>
</protein>
<evidence type="ECO:0000313" key="10">
    <source>
        <dbReference type="Proteomes" id="UP000245390"/>
    </source>
</evidence>
<evidence type="ECO:0000256" key="5">
    <source>
        <dbReference type="ARBA" id="ARBA00023317"/>
    </source>
</evidence>
<keyword evidence="10" id="KW-1185">Reference proteome</keyword>
<dbReference type="OrthoDB" id="9802624at2"/>
<dbReference type="GO" id="GO:0016832">
    <property type="term" value="F:aldehyde-lyase activity"/>
    <property type="evidence" value="ECO:0007669"/>
    <property type="project" value="UniProtKB-ARBA"/>
</dbReference>
<keyword evidence="4" id="KW-0456">Lyase</keyword>
<proteinExistence type="inferred from homology"/>
<organism evidence="9 10">
    <name type="scientific">Silicimonas algicola</name>
    <dbReference type="NCBI Taxonomy" id="1826607"/>
    <lineage>
        <taxon>Bacteria</taxon>
        <taxon>Pseudomonadati</taxon>
        <taxon>Pseudomonadota</taxon>
        <taxon>Alphaproteobacteria</taxon>
        <taxon>Rhodobacterales</taxon>
        <taxon>Paracoccaceae</taxon>
    </lineage>
</organism>
<dbReference type="EMBL" id="QGGV01000001">
    <property type="protein sequence ID" value="PWK58368.1"/>
    <property type="molecule type" value="Genomic_DNA"/>
</dbReference>
<evidence type="ECO:0000313" key="9">
    <source>
        <dbReference type="EMBL" id="PWK58368.1"/>
    </source>
</evidence>
<sequence>MTSSLPPNSFKVALRDGREQIGLWASISDPSVGEMLAGCGFDWLMLDTEHSTIGPAEVVTYLRAVATSPVAAVVRPPWNDAVAIKKLLDAGAQTLLVPFVQSADEARAAVAAVTYPPKGIRGVAGVTRATRYGTVEGYAARASEEICLLVQVETRAALEQLDDIAAVDGVDGVFFGPADLAASFGYPGQPNHPEVQAAILDGIRRVTAKGVPAGLLSLDQPFLHEAKKAGALFIAVDVDAALLRRAAVSRRAEWE</sequence>
<dbReference type="SUPFAM" id="SSF51621">
    <property type="entry name" value="Phosphoenolpyruvate/pyruvate domain"/>
    <property type="match status" value="1"/>
</dbReference>
<gene>
    <name evidence="9" type="ORF">C8D95_101181</name>
</gene>
<evidence type="ECO:0000259" key="8">
    <source>
        <dbReference type="Pfam" id="PF03328"/>
    </source>
</evidence>
<keyword evidence="3" id="KW-0479">Metal-binding</keyword>
<dbReference type="Pfam" id="PF03328">
    <property type="entry name" value="HpcH_HpaI"/>
    <property type="match status" value="1"/>
</dbReference>
<dbReference type="PANTHER" id="PTHR30502">
    <property type="entry name" value="2-KETO-3-DEOXY-L-RHAMNONATE ALDOLASE"/>
    <property type="match status" value="1"/>
</dbReference>
<dbReference type="InterPro" id="IPR015813">
    <property type="entry name" value="Pyrv/PenolPyrv_kinase-like_dom"/>
</dbReference>
<comment type="catalytic activity">
    <reaction evidence="6">
        <text>D-glyceraldehyde + pyruvate = 2-dehydro-3-deoxy-L-galactonate</text>
        <dbReference type="Rhea" id="RHEA:80055"/>
        <dbReference type="ChEBI" id="CHEBI:15361"/>
        <dbReference type="ChEBI" id="CHEBI:17378"/>
        <dbReference type="ChEBI" id="CHEBI:75545"/>
    </reaction>
</comment>
<evidence type="ECO:0000256" key="6">
    <source>
        <dbReference type="ARBA" id="ARBA00045074"/>
    </source>
</evidence>
<dbReference type="GO" id="GO:0046872">
    <property type="term" value="F:metal ion binding"/>
    <property type="evidence" value="ECO:0007669"/>
    <property type="project" value="UniProtKB-KW"/>
</dbReference>
<comment type="caution">
    <text evidence="9">The sequence shown here is derived from an EMBL/GenBank/DDBJ whole genome shotgun (WGS) entry which is preliminary data.</text>
</comment>
<dbReference type="InterPro" id="IPR005000">
    <property type="entry name" value="Aldolase/citrate-lyase_domain"/>
</dbReference>
<evidence type="ECO:0000256" key="4">
    <source>
        <dbReference type="ARBA" id="ARBA00023239"/>
    </source>
</evidence>
<dbReference type="RefSeq" id="WP_109757274.1">
    <property type="nucleotide sequence ID" value="NZ_CP034588.1"/>
</dbReference>
<dbReference type="KEGG" id="salo:EF888_02365"/>
<evidence type="ECO:0000256" key="3">
    <source>
        <dbReference type="ARBA" id="ARBA00022723"/>
    </source>
</evidence>
<keyword evidence="5" id="KW-0670">Pyruvate</keyword>
<comment type="cofactor">
    <cofactor evidence="1">
        <name>a divalent metal cation</name>
        <dbReference type="ChEBI" id="CHEBI:60240"/>
    </cofactor>
</comment>
<accession>A0A316GBT0</accession>
<evidence type="ECO:0000256" key="2">
    <source>
        <dbReference type="ARBA" id="ARBA00005568"/>
    </source>
</evidence>
<dbReference type="Gene3D" id="3.20.20.60">
    <property type="entry name" value="Phosphoenolpyruvate-binding domains"/>
    <property type="match status" value="1"/>
</dbReference>
<comment type="similarity">
    <text evidence="2">Belongs to the HpcH/HpaI aldolase family.</text>
</comment>
<reference evidence="9 10" key="1">
    <citation type="submission" date="2018-05" db="EMBL/GenBank/DDBJ databases">
        <title>Genomic Encyclopedia of Type Strains, Phase IV (KMG-IV): sequencing the most valuable type-strain genomes for metagenomic binning, comparative biology and taxonomic classification.</title>
        <authorList>
            <person name="Goeker M."/>
        </authorList>
    </citation>
    <scope>NUCLEOTIDE SEQUENCE [LARGE SCALE GENOMIC DNA]</scope>
    <source>
        <strain evidence="9 10">DSM 103371</strain>
    </source>
</reference>
<dbReference type="AlphaFoldDB" id="A0A316GBT0"/>
<dbReference type="InterPro" id="IPR040442">
    <property type="entry name" value="Pyrv_kinase-like_dom_sf"/>
</dbReference>